<evidence type="ECO:0000313" key="1">
    <source>
        <dbReference type="EMBL" id="CCV05659.1"/>
    </source>
</evidence>
<comment type="caution">
    <text evidence="1">The sequence shown here is derived from an EMBL/GenBank/DDBJ whole genome shotgun (WGS) entry which is preliminary data.</text>
</comment>
<evidence type="ECO:0000313" key="2">
    <source>
        <dbReference type="Proteomes" id="UP000012062"/>
    </source>
</evidence>
<organism evidence="1 2">
    <name type="scientific">Mesorhizobium metallidurans STM 2683</name>
    <dbReference type="NCBI Taxonomy" id="1297569"/>
    <lineage>
        <taxon>Bacteria</taxon>
        <taxon>Pseudomonadati</taxon>
        <taxon>Pseudomonadota</taxon>
        <taxon>Alphaproteobacteria</taxon>
        <taxon>Hyphomicrobiales</taxon>
        <taxon>Phyllobacteriaceae</taxon>
        <taxon>Mesorhizobium</taxon>
    </lineage>
</organism>
<dbReference type="EMBL" id="CAUM01000072">
    <property type="protein sequence ID" value="CCV05659.1"/>
    <property type="molecule type" value="Genomic_DNA"/>
</dbReference>
<name>M5ELN8_9HYPH</name>
<dbReference type="AlphaFoldDB" id="M5ELN8"/>
<proteinExistence type="predicted"/>
<keyword evidence="2" id="KW-1185">Reference proteome</keyword>
<reference evidence="1 2" key="1">
    <citation type="submission" date="2013-02" db="EMBL/GenBank/DDBJ databases">
        <authorList>
            <person name="Genoscope - CEA"/>
        </authorList>
    </citation>
    <scope>NUCLEOTIDE SEQUENCE [LARGE SCALE GENOMIC DNA]</scope>
    <source>
        <strain evidence="1 2">STM 2683</strain>
    </source>
</reference>
<gene>
    <name evidence="1" type="ORF">MESS2_1630016</name>
</gene>
<accession>M5ELN8</accession>
<protein>
    <submittedName>
        <fullName evidence="1">Uncharacterized protein</fullName>
    </submittedName>
</protein>
<sequence length="20" mass="2399">MVDERQGQVFKYAYDESFGE</sequence>
<dbReference type="Proteomes" id="UP000012062">
    <property type="component" value="Unassembled WGS sequence"/>
</dbReference>